<dbReference type="OrthoDB" id="6159649at2759"/>
<keyword evidence="2" id="KW-1185">Reference proteome</keyword>
<dbReference type="EMBL" id="UYJE01001908">
    <property type="protein sequence ID" value="VDI06306.1"/>
    <property type="molecule type" value="Genomic_DNA"/>
</dbReference>
<proteinExistence type="predicted"/>
<evidence type="ECO:0000313" key="1">
    <source>
        <dbReference type="EMBL" id="VDI06306.1"/>
    </source>
</evidence>
<dbReference type="AlphaFoldDB" id="A0A8B6CJN5"/>
<name>A0A8B6CJN5_MYTGA</name>
<reference evidence="1" key="1">
    <citation type="submission" date="2018-11" db="EMBL/GenBank/DDBJ databases">
        <authorList>
            <person name="Alioto T."/>
            <person name="Alioto T."/>
        </authorList>
    </citation>
    <scope>NUCLEOTIDE SEQUENCE</scope>
</reference>
<organism evidence="1 2">
    <name type="scientific">Mytilus galloprovincialis</name>
    <name type="common">Mediterranean mussel</name>
    <dbReference type="NCBI Taxonomy" id="29158"/>
    <lineage>
        <taxon>Eukaryota</taxon>
        <taxon>Metazoa</taxon>
        <taxon>Spiralia</taxon>
        <taxon>Lophotrochozoa</taxon>
        <taxon>Mollusca</taxon>
        <taxon>Bivalvia</taxon>
        <taxon>Autobranchia</taxon>
        <taxon>Pteriomorphia</taxon>
        <taxon>Mytilida</taxon>
        <taxon>Mytiloidea</taxon>
        <taxon>Mytilidae</taxon>
        <taxon>Mytilinae</taxon>
        <taxon>Mytilus</taxon>
    </lineage>
</organism>
<comment type="caution">
    <text evidence="1">The sequence shown here is derived from an EMBL/GenBank/DDBJ whole genome shotgun (WGS) entry which is preliminary data.</text>
</comment>
<accession>A0A8B6CJN5</accession>
<dbReference type="Proteomes" id="UP000596742">
    <property type="component" value="Unassembled WGS sequence"/>
</dbReference>
<gene>
    <name evidence="1" type="ORF">MGAL_10B048857</name>
</gene>
<protein>
    <submittedName>
        <fullName evidence="1">Uncharacterized protein</fullName>
    </submittedName>
</protein>
<sequence>MLTVNEIQTLQESWDDVMKQLRELSVSNPESVAIKVVKEDCKIVIVGHKMPVDEVAEKIEIIMKDVAAEHDRRKLQVTEEVSLKHFQLLVLLYLHFLDKMKKEFEGLSVNVNMKKHKMIFTGMTSHVNAAKVKMFEQIQEITFVTAGKFSVGYIEFLKIPEVKSYVGQQIMQKGVLGVWNVKEGNFITMYSLSDEGAVTACNVLKKSIIEAPIQLDDKQSALIGSDTWNDEIKTVEMEYQKVLVKIVVADSKTVVIYQTSAEDSAIVKEKVMDIFHLTTEKQWAD</sequence>
<evidence type="ECO:0000313" key="2">
    <source>
        <dbReference type="Proteomes" id="UP000596742"/>
    </source>
</evidence>